<dbReference type="OrthoDB" id="7023813at2"/>
<gene>
    <name evidence="2" type="ORF">PKB_0249</name>
</gene>
<evidence type="ECO:0000256" key="1">
    <source>
        <dbReference type="SAM" id="SignalP"/>
    </source>
</evidence>
<feature type="chain" id="PRO_5001529990" evidence="1">
    <location>
        <begin position="20"/>
        <end position="135"/>
    </location>
</feature>
<accession>A0A024HAY4</accession>
<reference evidence="2 3" key="2">
    <citation type="submission" date="2014-05" db="EMBL/GenBank/DDBJ databases">
        <title>Genome sequence of the 3-chlorobenzoate degrading bacterium Pseudomonas knackmussii B13 shows multiple evidence for horizontal gene transfer.</title>
        <authorList>
            <person name="Miyazaki R."/>
            <person name="Bertelli C."/>
            <person name="Falquet L."/>
            <person name="Robinson-Rechavi M."/>
            <person name="Gharib W."/>
            <person name="Roy S."/>
            <person name="Van der Meer J.R."/>
        </authorList>
    </citation>
    <scope>NUCLEOTIDE SEQUENCE [LARGE SCALE GENOMIC DNA]</scope>
    <source>
        <strain evidence="2 3">B13</strain>
    </source>
</reference>
<dbReference type="AlphaFoldDB" id="A0A024HAY4"/>
<organism evidence="2 3">
    <name type="scientific">Pseudomonas knackmussii (strain DSM 6978 / CCUG 54928 / LMG 23759 / B13)</name>
    <dbReference type="NCBI Taxonomy" id="1301098"/>
    <lineage>
        <taxon>Bacteria</taxon>
        <taxon>Pseudomonadati</taxon>
        <taxon>Pseudomonadota</taxon>
        <taxon>Gammaproteobacteria</taxon>
        <taxon>Pseudomonadales</taxon>
        <taxon>Pseudomonadaceae</taxon>
        <taxon>Pseudomonas</taxon>
    </lineage>
</organism>
<keyword evidence="1" id="KW-0732">Signal</keyword>
<dbReference type="Proteomes" id="UP000025241">
    <property type="component" value="Chromosome I"/>
</dbReference>
<protein>
    <submittedName>
        <fullName evidence="2">Hypothetical secreted protein</fullName>
    </submittedName>
</protein>
<proteinExistence type="predicted"/>
<dbReference type="HOGENOM" id="CLU_155884_0_0_6"/>
<dbReference type="PATRIC" id="fig|1301098.3.peg.257"/>
<dbReference type="EMBL" id="HG322950">
    <property type="protein sequence ID" value="CDF81628.1"/>
    <property type="molecule type" value="Genomic_DNA"/>
</dbReference>
<evidence type="ECO:0000313" key="3">
    <source>
        <dbReference type="Proteomes" id="UP000025241"/>
    </source>
</evidence>
<sequence>MKATLLACCLLLAAPLAHAEGTAPLPFPGMATAACAWLANVLACMERDGSHYSVATLGHDTYLRGFDAGSGLDWAQTGTRYGKITFFSGVSSDGQVWIGSSRGIGWTNISRFSSSSGGQAKLSCGRVSGCSQQVR</sequence>
<keyword evidence="3" id="KW-1185">Reference proteome</keyword>
<reference evidence="2 3" key="1">
    <citation type="submission" date="2013-03" db="EMBL/GenBank/DDBJ databases">
        <authorList>
            <person name="Linke B."/>
        </authorList>
    </citation>
    <scope>NUCLEOTIDE SEQUENCE [LARGE SCALE GENOMIC DNA]</scope>
    <source>
        <strain evidence="2 3">B13</strain>
    </source>
</reference>
<evidence type="ECO:0000313" key="2">
    <source>
        <dbReference type="EMBL" id="CDF81628.1"/>
    </source>
</evidence>
<name>A0A024HAY4_PSEKB</name>
<dbReference type="PROSITE" id="PS51257">
    <property type="entry name" value="PROKAR_LIPOPROTEIN"/>
    <property type="match status" value="1"/>
</dbReference>
<dbReference type="KEGG" id="pkc:PKB_0249"/>
<feature type="signal peptide" evidence="1">
    <location>
        <begin position="1"/>
        <end position="19"/>
    </location>
</feature>
<dbReference type="RefSeq" id="WP_043248326.1">
    <property type="nucleotide sequence ID" value="NZ_HG322950.1"/>
</dbReference>